<dbReference type="GO" id="GO:0004803">
    <property type="term" value="F:transposase activity"/>
    <property type="evidence" value="ECO:0007669"/>
    <property type="project" value="InterPro"/>
</dbReference>
<dbReference type="InterPro" id="IPR026889">
    <property type="entry name" value="Zn_Tnp"/>
</dbReference>
<dbReference type="NCBIfam" id="NF033538">
    <property type="entry name" value="transpos_IS91"/>
    <property type="match status" value="1"/>
</dbReference>
<evidence type="ECO:0000259" key="1">
    <source>
        <dbReference type="Pfam" id="PF04986"/>
    </source>
</evidence>
<gene>
    <name evidence="3" type="ORF">LKD32_10495</name>
</gene>
<name>A0AAE3AR68_9FIRM</name>
<dbReference type="PANTHER" id="PTHR37023:SF1">
    <property type="entry name" value="ISSOD25 TRANSPOSASE TNPA_ISSOD25"/>
    <property type="match status" value="1"/>
</dbReference>
<comment type="caution">
    <text evidence="3">The sequence shown here is derived from an EMBL/GenBank/DDBJ whole genome shotgun (WGS) entry which is preliminary data.</text>
</comment>
<keyword evidence="4" id="KW-1185">Reference proteome</keyword>
<proteinExistence type="predicted"/>
<dbReference type="GO" id="GO:0003677">
    <property type="term" value="F:DNA binding"/>
    <property type="evidence" value="ECO:0007669"/>
    <property type="project" value="InterPro"/>
</dbReference>
<dbReference type="EMBL" id="JAJEPU010000031">
    <property type="protein sequence ID" value="MCC2165296.1"/>
    <property type="molecule type" value="Genomic_DNA"/>
</dbReference>
<dbReference type="InterPro" id="IPR007069">
    <property type="entry name" value="Transposase_32"/>
</dbReference>
<dbReference type="Pfam" id="PF04986">
    <property type="entry name" value="Y2_Tnp"/>
    <property type="match status" value="1"/>
</dbReference>
<feature type="domain" description="Transposase zinc-binding" evidence="2">
    <location>
        <begin position="12"/>
        <end position="101"/>
    </location>
</feature>
<reference evidence="3" key="1">
    <citation type="submission" date="2021-10" db="EMBL/GenBank/DDBJ databases">
        <title>Anaerobic single-cell dispensing facilitates the cultivation of human gut bacteria.</title>
        <authorList>
            <person name="Afrizal A."/>
        </authorList>
    </citation>
    <scope>NUCLEOTIDE SEQUENCE</scope>
    <source>
        <strain evidence="3">CLA-AA-H274</strain>
    </source>
</reference>
<dbReference type="GO" id="GO:0006313">
    <property type="term" value="P:DNA transposition"/>
    <property type="evidence" value="ECO:0007669"/>
    <property type="project" value="InterPro"/>
</dbReference>
<organism evidence="3 4">
    <name type="scientific">Brotaphodocola catenula</name>
    <dbReference type="NCBI Taxonomy" id="2885361"/>
    <lineage>
        <taxon>Bacteria</taxon>
        <taxon>Bacillati</taxon>
        <taxon>Bacillota</taxon>
        <taxon>Clostridia</taxon>
        <taxon>Lachnospirales</taxon>
        <taxon>Lachnospiraceae</taxon>
        <taxon>Brotaphodocola</taxon>
    </lineage>
</organism>
<feature type="domain" description="Transposase IS801/IS1294" evidence="1">
    <location>
        <begin position="143"/>
        <end position="328"/>
    </location>
</feature>
<dbReference type="AlphaFoldDB" id="A0AAE3AR68"/>
<sequence>MIMEKSCTIQDVFERFYPSYEKRNSPPAHHRKTAYHIMNCKTGAFGVNISVCEDCGCISIHNNSCRSRCCPMCQEFPKEKWIDAQKENVLDAPYYHVVFTVPEELNSIIYSNQKLLYDVLYHAASSTLDELAKDSKYLGADIGYICILHTWGSAMNYHPHIHTIVLGGGLDKDSKWKDTGGKFFLPYGVIAKVFRGKYLCELKSLWNDSRLEFHGTAEKYQNHYCFKGLLDECYKKDWVAYCKETFNGAQSVINYLGKYTHRIAISNHRIKSMTEATVTYAVKDYKNKGQWKEKTVPGEEFIRRFLMHVPPKRFVRIRHYGLLSCRNKSKKMTHCRNLLGCKKYISALKNRSATEMIKLLYNIDVCRCSSCGGKMVPHLPDKHTPSVLAHMRC</sequence>
<protein>
    <submittedName>
        <fullName evidence="3">IS91 family transposase</fullName>
    </submittedName>
</protein>
<evidence type="ECO:0000313" key="3">
    <source>
        <dbReference type="EMBL" id="MCC2165296.1"/>
    </source>
</evidence>
<dbReference type="RefSeq" id="WP_308451645.1">
    <property type="nucleotide sequence ID" value="NZ_JAJEPU010000031.1"/>
</dbReference>
<dbReference type="InterPro" id="IPR054832">
    <property type="entry name" value="transpos_IS91"/>
</dbReference>
<dbReference type="PANTHER" id="PTHR37023">
    <property type="entry name" value="TRANSPOSASE"/>
    <property type="match status" value="1"/>
</dbReference>
<dbReference type="Pfam" id="PF14319">
    <property type="entry name" value="Zn_Tnp_IS91"/>
    <property type="match status" value="1"/>
</dbReference>
<accession>A0AAE3AR68</accession>
<dbReference type="Proteomes" id="UP001198962">
    <property type="component" value="Unassembled WGS sequence"/>
</dbReference>
<evidence type="ECO:0000259" key="2">
    <source>
        <dbReference type="Pfam" id="PF14319"/>
    </source>
</evidence>
<evidence type="ECO:0000313" key="4">
    <source>
        <dbReference type="Proteomes" id="UP001198962"/>
    </source>
</evidence>